<dbReference type="EMBL" id="CP001098">
    <property type="protein sequence ID" value="ACL70209.1"/>
    <property type="molecule type" value="Genomic_DNA"/>
</dbReference>
<dbReference type="SMART" id="SM00387">
    <property type="entry name" value="HATPase_c"/>
    <property type="match status" value="1"/>
</dbReference>
<feature type="transmembrane region" description="Helical" evidence="2">
    <location>
        <begin position="118"/>
        <end position="139"/>
    </location>
</feature>
<feature type="transmembrane region" description="Helical" evidence="2">
    <location>
        <begin position="56"/>
        <end position="74"/>
    </location>
</feature>
<dbReference type="Gene3D" id="3.30.565.10">
    <property type="entry name" value="Histidine kinase-like ATPase, C-terminal domain"/>
    <property type="match status" value="1"/>
</dbReference>
<dbReference type="InterPro" id="IPR003594">
    <property type="entry name" value="HATPase_dom"/>
</dbReference>
<accession>B8CY40</accession>
<keyword evidence="2" id="KW-0472">Membrane</keyword>
<dbReference type="Pfam" id="PF14689">
    <property type="entry name" value="SPOB_a"/>
    <property type="match status" value="1"/>
</dbReference>
<feature type="transmembrane region" description="Helical" evidence="2">
    <location>
        <begin position="34"/>
        <end position="50"/>
    </location>
</feature>
<keyword evidence="5" id="KW-1185">Reference proteome</keyword>
<reference evidence="4 5" key="1">
    <citation type="journal article" date="2009" name="PLoS ONE">
        <title>Genome analysis of the anaerobic thermohalophilic bacterium Halothermothrix orenii.</title>
        <authorList>
            <person name="Mavromatis K."/>
            <person name="Ivanova N."/>
            <person name="Anderson I."/>
            <person name="Lykidis A."/>
            <person name="Hooper S.D."/>
            <person name="Sun H."/>
            <person name="Kunin V."/>
            <person name="Lapidus A."/>
            <person name="Hugenholtz P."/>
            <person name="Patel B."/>
            <person name="Kyrpides N.C."/>
        </authorList>
    </citation>
    <scope>NUCLEOTIDE SEQUENCE [LARGE SCALE GENOMIC DNA]</scope>
    <source>
        <strain evidence="5">H 168 / OCM 544 / DSM 9562</strain>
    </source>
</reference>
<evidence type="ECO:0000313" key="4">
    <source>
        <dbReference type="EMBL" id="ACL70209.1"/>
    </source>
</evidence>
<keyword evidence="1" id="KW-0175">Coiled coil</keyword>
<keyword evidence="4" id="KW-0418">Kinase</keyword>
<dbReference type="InterPro" id="IPR032834">
    <property type="entry name" value="NatK-like_C"/>
</dbReference>
<feature type="transmembrane region" description="Helical" evidence="2">
    <location>
        <begin position="6"/>
        <end position="27"/>
    </location>
</feature>
<evidence type="ECO:0000256" key="2">
    <source>
        <dbReference type="SAM" id="Phobius"/>
    </source>
</evidence>
<dbReference type="GO" id="GO:0016301">
    <property type="term" value="F:kinase activity"/>
    <property type="evidence" value="ECO:0007669"/>
    <property type="project" value="UniProtKB-KW"/>
</dbReference>
<feature type="coiled-coil region" evidence="1">
    <location>
        <begin position="219"/>
        <end position="246"/>
    </location>
</feature>
<dbReference type="AlphaFoldDB" id="B8CY40"/>
<evidence type="ECO:0000313" key="5">
    <source>
        <dbReference type="Proteomes" id="UP000000719"/>
    </source>
</evidence>
<feature type="transmembrane region" description="Helical" evidence="2">
    <location>
        <begin position="160"/>
        <end position="181"/>
    </location>
</feature>
<dbReference type="SUPFAM" id="SSF55874">
    <property type="entry name" value="ATPase domain of HSP90 chaperone/DNA topoisomerase II/histidine kinase"/>
    <property type="match status" value="1"/>
</dbReference>
<keyword evidence="2" id="KW-1133">Transmembrane helix</keyword>
<feature type="domain" description="Histidine kinase/HSP90-like ATPase" evidence="3">
    <location>
        <begin position="325"/>
        <end position="439"/>
    </location>
</feature>
<feature type="transmembrane region" description="Helical" evidence="2">
    <location>
        <begin position="81"/>
        <end position="106"/>
    </location>
</feature>
<keyword evidence="2" id="KW-0812">Transmembrane</keyword>
<gene>
    <name evidence="4" type="ordered locus">Hore_14600</name>
</gene>
<dbReference type="Gene3D" id="1.10.287.130">
    <property type="match status" value="1"/>
</dbReference>
<dbReference type="InterPro" id="IPR036890">
    <property type="entry name" value="HATPase_C_sf"/>
</dbReference>
<evidence type="ECO:0000256" key="1">
    <source>
        <dbReference type="SAM" id="Coils"/>
    </source>
</evidence>
<name>B8CY40_HALOH</name>
<dbReference type="HOGENOM" id="CLU_615065_0_0_9"/>
<feature type="transmembrane region" description="Helical" evidence="2">
    <location>
        <begin position="196"/>
        <end position="214"/>
    </location>
</feature>
<dbReference type="GO" id="GO:0042802">
    <property type="term" value="F:identical protein binding"/>
    <property type="evidence" value="ECO:0007669"/>
    <property type="project" value="TreeGrafter"/>
</dbReference>
<dbReference type="eggNOG" id="COG3290">
    <property type="taxonomic scope" value="Bacteria"/>
</dbReference>
<dbReference type="STRING" id="373903.Hore_14600"/>
<keyword evidence="4" id="KW-0808">Transferase</keyword>
<dbReference type="KEGG" id="hor:Hore_14600"/>
<dbReference type="Pfam" id="PF14501">
    <property type="entry name" value="HATPase_c_5"/>
    <property type="match status" value="1"/>
</dbReference>
<dbReference type="PANTHER" id="PTHR40448">
    <property type="entry name" value="TWO-COMPONENT SENSOR HISTIDINE KINASE"/>
    <property type="match status" value="1"/>
</dbReference>
<dbReference type="Proteomes" id="UP000000719">
    <property type="component" value="Chromosome"/>
</dbReference>
<proteinExistence type="predicted"/>
<organism evidence="4 5">
    <name type="scientific">Halothermothrix orenii (strain H 168 / OCM 544 / DSM 9562)</name>
    <dbReference type="NCBI Taxonomy" id="373903"/>
    <lineage>
        <taxon>Bacteria</taxon>
        <taxon>Bacillati</taxon>
        <taxon>Bacillota</taxon>
        <taxon>Clostridia</taxon>
        <taxon>Halanaerobiales</taxon>
        <taxon>Halothermotrichaceae</taxon>
        <taxon>Halothermothrix</taxon>
    </lineage>
</organism>
<dbReference type="OrthoDB" id="1634477at2"/>
<dbReference type="InterPro" id="IPR039506">
    <property type="entry name" value="SPOB_a"/>
</dbReference>
<evidence type="ECO:0000259" key="3">
    <source>
        <dbReference type="SMART" id="SM00387"/>
    </source>
</evidence>
<sequence length="445" mass="51340">MTISFPNFYLYYVITELTVFTLVLKILKTTRNNLYFIIPFIHTAFLYIFRSHLHPVFSLTFSIILGGILIHYILRFNIIQSLIITLITFSIYIPLENMVFALFFYFSSEDYYTTLNSITYTGTILLIFLLIIFGFTLLLKCLNSKNNLNSEKFNYINWENIELSSVIIFIFIENIAFSYYFTHLLVLRPGGSNKEILLFSTALLILIIVSLLMVRFIKLINKKIDLAAAEEKINSLSNLNFALKRQLHDFKHHLQLLTFLIQMKKYDRALEYMKSVTTELNELGKISSTGIPALNGLLQYKMALAKKEDIKLQVEALAKLENLPLNPSKICRVIGNLIDNAIEYLKDKKDLEKYIQLIITDTRHEYHINLSNPVTPKDHLNENMLSKFLQPGFSTKGKNRGLGLAIVNEIIKESGGKFLPQLDEEEGILSFQIIIPKSNSNDKPF</sequence>
<dbReference type="RefSeq" id="WP_012636392.1">
    <property type="nucleotide sequence ID" value="NC_011899.1"/>
</dbReference>
<dbReference type="PANTHER" id="PTHR40448:SF1">
    <property type="entry name" value="TWO-COMPONENT SENSOR HISTIDINE KINASE"/>
    <property type="match status" value="1"/>
</dbReference>
<protein>
    <submittedName>
        <fullName evidence="4">Signal transduction histidine kinase regulating citrate/malate metabolism</fullName>
    </submittedName>
</protein>